<dbReference type="InterPro" id="IPR029063">
    <property type="entry name" value="SAM-dependent_MTases_sf"/>
</dbReference>
<dbReference type="PANTHER" id="PTHR14614">
    <property type="entry name" value="HEPATOCELLULAR CARCINOMA-ASSOCIATED ANTIGEN"/>
    <property type="match status" value="1"/>
</dbReference>
<keyword evidence="2" id="KW-1185">Reference proteome</keyword>
<sequence>MDLKGKRDVPFRVPISSKEFADVKIHVPAIRSQGLNLLPWASTYVLAGQLHNLGIEPPRKNGINIPILELGAGIGLVGMVGSMIWRQPAILTDLKEIVPGLAINIDLNSKLLQHYGGSANAGSLDWNDPDTLTLHDNTTISANATKANIIIAADTIYDDEHPEMLARTISKWLAPGRESRVIIVYPLRVAYLDQIRELWERLESMGLQSIHEGREEASEIDGATWDDERLCEWSVWKWDSN</sequence>
<evidence type="ECO:0000313" key="1">
    <source>
        <dbReference type="EMBL" id="KAJ4348523.1"/>
    </source>
</evidence>
<dbReference type="AlphaFoldDB" id="A0A9W9C7P9"/>
<organism evidence="1 2">
    <name type="scientific">Didymosphaeria variabile</name>
    <dbReference type="NCBI Taxonomy" id="1932322"/>
    <lineage>
        <taxon>Eukaryota</taxon>
        <taxon>Fungi</taxon>
        <taxon>Dikarya</taxon>
        <taxon>Ascomycota</taxon>
        <taxon>Pezizomycotina</taxon>
        <taxon>Dothideomycetes</taxon>
        <taxon>Pleosporomycetidae</taxon>
        <taxon>Pleosporales</taxon>
        <taxon>Massarineae</taxon>
        <taxon>Didymosphaeriaceae</taxon>
        <taxon>Didymosphaeria</taxon>
    </lineage>
</organism>
<dbReference type="Proteomes" id="UP001140513">
    <property type="component" value="Unassembled WGS sequence"/>
</dbReference>
<protein>
    <submittedName>
        <fullName evidence="1">Uncharacterized protein</fullName>
    </submittedName>
</protein>
<dbReference type="RefSeq" id="XP_056067911.1">
    <property type="nucleotide sequence ID" value="XM_056218646.1"/>
</dbReference>
<evidence type="ECO:0000313" key="2">
    <source>
        <dbReference type="Proteomes" id="UP001140513"/>
    </source>
</evidence>
<dbReference type="InterPro" id="IPR019410">
    <property type="entry name" value="Methyltransf_16"/>
</dbReference>
<comment type="caution">
    <text evidence="1">The sequence shown here is derived from an EMBL/GenBank/DDBJ whole genome shotgun (WGS) entry which is preliminary data.</text>
</comment>
<dbReference type="GO" id="GO:0008757">
    <property type="term" value="F:S-adenosylmethionine-dependent methyltransferase activity"/>
    <property type="evidence" value="ECO:0007669"/>
    <property type="project" value="UniProtKB-ARBA"/>
</dbReference>
<dbReference type="OrthoDB" id="433955at2759"/>
<dbReference type="Gene3D" id="3.40.50.150">
    <property type="entry name" value="Vaccinia Virus protein VP39"/>
    <property type="match status" value="1"/>
</dbReference>
<dbReference type="PANTHER" id="PTHR14614:SF156">
    <property type="entry name" value="PROTEIN-LYSINE N-METHYLTRANSFERASE EFM2"/>
    <property type="match status" value="1"/>
</dbReference>
<reference evidence="1" key="1">
    <citation type="submission" date="2022-10" db="EMBL/GenBank/DDBJ databases">
        <title>Tapping the CABI collections for fungal endophytes: first genome assemblies for Collariella, Neodidymelliopsis, Ascochyta clinopodiicola, Didymella pomorum, Didymosphaeria variabile, Neocosmospora piperis and Neocucurbitaria cava.</title>
        <authorList>
            <person name="Hill R."/>
        </authorList>
    </citation>
    <scope>NUCLEOTIDE SEQUENCE</scope>
    <source>
        <strain evidence="1">IMI 356815</strain>
    </source>
</reference>
<proteinExistence type="predicted"/>
<accession>A0A9W9C7P9</accession>
<dbReference type="GeneID" id="80913430"/>
<dbReference type="Pfam" id="PF10294">
    <property type="entry name" value="Methyltransf_16"/>
    <property type="match status" value="1"/>
</dbReference>
<name>A0A9W9C7P9_9PLEO</name>
<gene>
    <name evidence="1" type="ORF">N0V89_009900</name>
</gene>
<dbReference type="GO" id="GO:0005829">
    <property type="term" value="C:cytosol"/>
    <property type="evidence" value="ECO:0007669"/>
    <property type="project" value="TreeGrafter"/>
</dbReference>
<dbReference type="SUPFAM" id="SSF53335">
    <property type="entry name" value="S-adenosyl-L-methionine-dependent methyltransferases"/>
    <property type="match status" value="1"/>
</dbReference>
<dbReference type="EMBL" id="JAPEUX010000007">
    <property type="protein sequence ID" value="KAJ4348523.1"/>
    <property type="molecule type" value="Genomic_DNA"/>
</dbReference>